<dbReference type="EMBL" id="JAIWYP010000003">
    <property type="protein sequence ID" value="KAH3846210.1"/>
    <property type="molecule type" value="Genomic_DNA"/>
</dbReference>
<proteinExistence type="predicted"/>
<keyword evidence="2" id="KW-1185">Reference proteome</keyword>
<comment type="caution">
    <text evidence="1">The sequence shown here is derived from an EMBL/GenBank/DDBJ whole genome shotgun (WGS) entry which is preliminary data.</text>
</comment>
<protein>
    <submittedName>
        <fullName evidence="1">Uncharacterized protein</fullName>
    </submittedName>
</protein>
<reference evidence="1" key="2">
    <citation type="submission" date="2020-11" db="EMBL/GenBank/DDBJ databases">
        <authorList>
            <person name="McCartney M.A."/>
            <person name="Auch B."/>
            <person name="Kono T."/>
            <person name="Mallez S."/>
            <person name="Becker A."/>
            <person name="Gohl D.M."/>
            <person name="Silverstein K.A.T."/>
            <person name="Koren S."/>
            <person name="Bechman K.B."/>
            <person name="Herman A."/>
            <person name="Abrahante J.E."/>
            <person name="Garbe J."/>
        </authorList>
    </citation>
    <scope>NUCLEOTIDE SEQUENCE</scope>
    <source>
        <strain evidence="1">Duluth1</strain>
        <tissue evidence="1">Whole animal</tissue>
    </source>
</reference>
<reference evidence="1" key="1">
    <citation type="journal article" date="2019" name="bioRxiv">
        <title>The Genome of the Zebra Mussel, Dreissena polymorpha: A Resource for Invasive Species Research.</title>
        <authorList>
            <person name="McCartney M.A."/>
            <person name="Auch B."/>
            <person name="Kono T."/>
            <person name="Mallez S."/>
            <person name="Zhang Y."/>
            <person name="Obille A."/>
            <person name="Becker A."/>
            <person name="Abrahante J.E."/>
            <person name="Garbe J."/>
            <person name="Badalamenti J.P."/>
            <person name="Herman A."/>
            <person name="Mangelson H."/>
            <person name="Liachko I."/>
            <person name="Sullivan S."/>
            <person name="Sone E.D."/>
            <person name="Koren S."/>
            <person name="Silverstein K.A.T."/>
            <person name="Beckman K.B."/>
            <person name="Gohl D.M."/>
        </authorList>
    </citation>
    <scope>NUCLEOTIDE SEQUENCE</scope>
    <source>
        <strain evidence="1">Duluth1</strain>
        <tissue evidence="1">Whole animal</tissue>
    </source>
</reference>
<evidence type="ECO:0000313" key="1">
    <source>
        <dbReference type="EMBL" id="KAH3846210.1"/>
    </source>
</evidence>
<organism evidence="1 2">
    <name type="scientific">Dreissena polymorpha</name>
    <name type="common">Zebra mussel</name>
    <name type="synonym">Mytilus polymorpha</name>
    <dbReference type="NCBI Taxonomy" id="45954"/>
    <lineage>
        <taxon>Eukaryota</taxon>
        <taxon>Metazoa</taxon>
        <taxon>Spiralia</taxon>
        <taxon>Lophotrochozoa</taxon>
        <taxon>Mollusca</taxon>
        <taxon>Bivalvia</taxon>
        <taxon>Autobranchia</taxon>
        <taxon>Heteroconchia</taxon>
        <taxon>Euheterodonta</taxon>
        <taxon>Imparidentia</taxon>
        <taxon>Neoheterodontei</taxon>
        <taxon>Myida</taxon>
        <taxon>Dreissenoidea</taxon>
        <taxon>Dreissenidae</taxon>
        <taxon>Dreissena</taxon>
    </lineage>
</organism>
<sequence length="85" mass="9746">MYEYDDENTEDGETMYEYEGEIVGKLVNGQDGGLSPMIAAGRDELGRRCSCKLGLWCPRGSRKTGPCHSWCRWFFCHAWIRCCRG</sequence>
<dbReference type="Proteomes" id="UP000828390">
    <property type="component" value="Unassembled WGS sequence"/>
</dbReference>
<name>A0A9D4QXY3_DREPO</name>
<evidence type="ECO:0000313" key="2">
    <source>
        <dbReference type="Proteomes" id="UP000828390"/>
    </source>
</evidence>
<accession>A0A9D4QXY3</accession>
<dbReference type="AlphaFoldDB" id="A0A9D4QXY3"/>
<gene>
    <name evidence="1" type="ORF">DPMN_088509</name>
</gene>